<evidence type="ECO:0000256" key="14">
    <source>
        <dbReference type="ARBA" id="ARBA00023204"/>
    </source>
</evidence>
<dbReference type="Proteomes" id="UP000825729">
    <property type="component" value="Unassembled WGS sequence"/>
</dbReference>
<keyword evidence="12" id="KW-0267">Excision nuclease</keyword>
<keyword evidence="6" id="KW-0479">Metal-binding</keyword>
<feature type="domain" description="XPG N-terminal" evidence="18">
    <location>
        <begin position="1"/>
        <end position="99"/>
    </location>
</feature>
<dbReference type="SMART" id="SM00279">
    <property type="entry name" value="HhH2"/>
    <property type="match status" value="1"/>
</dbReference>
<keyword evidence="10" id="KW-0269">Exonuclease</keyword>
<dbReference type="InterPro" id="IPR006086">
    <property type="entry name" value="XPG-I_dom"/>
</dbReference>
<dbReference type="GO" id="GO:0046872">
    <property type="term" value="F:metal ion binding"/>
    <property type="evidence" value="ECO:0007669"/>
    <property type="project" value="UniProtKB-KW"/>
</dbReference>
<sequence length="736" mass="82447">MGIHGLLPLLKSIMTPIDVKDLRGCTVAIDTYSWLHKGALSCSKELCTGQPTSRHIDYCMHRVNLLRHHGIRPVLVFDGGLLPMKNDQEVKRLRGRKENLERALEHEAAGNFAVAYECYQKAVDISPAIASELIQVLKQANVDFIVAPYEADAQLTFLSINKLVDAVITEDSDLIPFGCTRIIFKMDKFGQGVEFQYSMLQKNRQLNFSGFTKQMILEMCILSGCDYLPSLPGMGIKKAHALVRKLRSYDKVIKHLKYSAVLVPPSYEEDFKKALWTFLYQRVYDPMIDDIVHLTEVPCCSLTNDTSIPTKVARGIARGELDPFSKLPFQEGRICSTNYAVKEFKCEGRRKMPDLPAQKNVLTNYFCAVSSEAKMKFKAPRVIEKADPDSLGESSPDTEDYISNLSCLTEEDSPCTINLTQESWPSPTLLTDHQSLGDSRKKGSEHVVLIKQSPNRSSGPPVSTHERSVLDLVTHPKDSKSLVAKRKVTVRSSYFRHNLSDDTKKENIENQKVVVDGEDRSSPVKAVNIETTNAAVLERNYQKRKVIVRSSYFQHNSSDDMEKENNENQEAVVAGEGKNCTGKPESIETANAAVLESSYLRSALKKRKSFPIQTQNTQGEVFTVEHTQVNRIPSKPGDQVPDTCNRAAEPDSKERKFGCNISHLGHFSGISEKSMERFVSVISSFTCVTSGSRASGLRAPLKDVQNTHPNGLSMPPQDFSKFSYAHNKMKRLSRPR</sequence>
<dbReference type="GO" id="GO:0035312">
    <property type="term" value="F:5'-3' DNA exonuclease activity"/>
    <property type="evidence" value="ECO:0007669"/>
    <property type="project" value="InterPro"/>
</dbReference>
<dbReference type="FunFam" id="1.10.150.20:FF:000011">
    <property type="entry name" value="exonuclease 1"/>
    <property type="match status" value="1"/>
</dbReference>
<dbReference type="InterPro" id="IPR019974">
    <property type="entry name" value="XPG_CS"/>
</dbReference>
<dbReference type="SUPFAM" id="SSF88723">
    <property type="entry name" value="PIN domain-like"/>
    <property type="match status" value="1"/>
</dbReference>
<evidence type="ECO:0000256" key="13">
    <source>
        <dbReference type="ARBA" id="ARBA00023125"/>
    </source>
</evidence>
<keyword evidence="7" id="KW-0227">DNA damage</keyword>
<keyword evidence="13" id="KW-0238">DNA-binding</keyword>
<proteinExistence type="inferred from homology"/>
<dbReference type="InterPro" id="IPR029060">
    <property type="entry name" value="PIN-like_dom_sf"/>
</dbReference>
<name>A0AAV7EJ95_ARIFI</name>
<dbReference type="AlphaFoldDB" id="A0AAV7EJ95"/>
<dbReference type="SMART" id="SM00484">
    <property type="entry name" value="XPGI"/>
    <property type="match status" value="1"/>
</dbReference>
<evidence type="ECO:0000256" key="10">
    <source>
        <dbReference type="ARBA" id="ARBA00022839"/>
    </source>
</evidence>
<evidence type="ECO:0000256" key="8">
    <source>
        <dbReference type="ARBA" id="ARBA00022769"/>
    </source>
</evidence>
<evidence type="ECO:0000313" key="20">
    <source>
        <dbReference type="Proteomes" id="UP000825729"/>
    </source>
</evidence>
<evidence type="ECO:0000256" key="16">
    <source>
        <dbReference type="ARBA" id="ARBA00060210"/>
    </source>
</evidence>
<reference evidence="19 20" key="1">
    <citation type="submission" date="2021-07" db="EMBL/GenBank/DDBJ databases">
        <title>The Aristolochia fimbriata genome: insights into angiosperm evolution, floral development and chemical biosynthesis.</title>
        <authorList>
            <person name="Jiao Y."/>
        </authorList>
    </citation>
    <scope>NUCLEOTIDE SEQUENCE [LARGE SCALE GENOMIC DNA]</scope>
    <source>
        <strain evidence="19">IBCAS-2021</strain>
        <tissue evidence="19">Leaf</tissue>
    </source>
</reference>
<dbReference type="InterPro" id="IPR037315">
    <property type="entry name" value="EXO1_H3TH"/>
</dbReference>
<evidence type="ECO:0000313" key="19">
    <source>
        <dbReference type="EMBL" id="KAG9448491.1"/>
    </source>
</evidence>
<accession>A0AAV7EJ95</accession>
<dbReference type="Pfam" id="PF00752">
    <property type="entry name" value="XPG_N"/>
    <property type="match status" value="1"/>
</dbReference>
<dbReference type="InterPro" id="IPR008918">
    <property type="entry name" value="HhH2"/>
</dbReference>
<evidence type="ECO:0000256" key="15">
    <source>
        <dbReference type="ARBA" id="ARBA00023242"/>
    </source>
</evidence>
<evidence type="ECO:0000256" key="3">
    <source>
        <dbReference type="ARBA" id="ARBA00010563"/>
    </source>
</evidence>
<keyword evidence="8" id="KW-0228">DNA excision</keyword>
<evidence type="ECO:0000259" key="18">
    <source>
        <dbReference type="SMART" id="SM00485"/>
    </source>
</evidence>
<keyword evidence="9" id="KW-0378">Hydrolase</keyword>
<dbReference type="FunFam" id="3.40.50.1010:FF:000002">
    <property type="entry name" value="Exonuclease 1, putative"/>
    <property type="match status" value="1"/>
</dbReference>
<dbReference type="Gene3D" id="3.40.50.1010">
    <property type="entry name" value="5'-nuclease"/>
    <property type="match status" value="1"/>
</dbReference>
<evidence type="ECO:0000256" key="6">
    <source>
        <dbReference type="ARBA" id="ARBA00022723"/>
    </source>
</evidence>
<keyword evidence="15" id="KW-0539">Nucleus</keyword>
<dbReference type="GO" id="GO:0005634">
    <property type="term" value="C:nucleus"/>
    <property type="evidence" value="ECO:0007669"/>
    <property type="project" value="UniProtKB-SubCell"/>
</dbReference>
<dbReference type="PROSITE" id="PS00841">
    <property type="entry name" value="XPG_1"/>
    <property type="match status" value="1"/>
</dbReference>
<dbReference type="GO" id="GO:0006281">
    <property type="term" value="P:DNA repair"/>
    <property type="evidence" value="ECO:0007669"/>
    <property type="project" value="UniProtKB-KW"/>
</dbReference>
<evidence type="ECO:0000256" key="4">
    <source>
        <dbReference type="ARBA" id="ARBA00020324"/>
    </source>
</evidence>
<dbReference type="InterPro" id="IPR044752">
    <property type="entry name" value="PIN-like_EXO1"/>
</dbReference>
<gene>
    <name evidence="19" type="ORF">H6P81_008456</name>
</gene>
<dbReference type="InterPro" id="IPR006084">
    <property type="entry name" value="XPG/Rad2"/>
</dbReference>
<keyword evidence="5" id="KW-0540">Nuclease</keyword>
<comment type="similarity">
    <text evidence="3">Belongs to the XPG/RAD2 endonuclease family. EXO1 subfamily.</text>
</comment>
<evidence type="ECO:0000256" key="9">
    <source>
        <dbReference type="ARBA" id="ARBA00022801"/>
    </source>
</evidence>
<evidence type="ECO:0000256" key="5">
    <source>
        <dbReference type="ARBA" id="ARBA00022722"/>
    </source>
</evidence>
<evidence type="ECO:0000259" key="17">
    <source>
        <dbReference type="SMART" id="SM00484"/>
    </source>
</evidence>
<evidence type="ECO:0000256" key="11">
    <source>
        <dbReference type="ARBA" id="ARBA00022842"/>
    </source>
</evidence>
<dbReference type="CDD" id="cd09857">
    <property type="entry name" value="PIN_EXO1"/>
    <property type="match status" value="1"/>
</dbReference>
<dbReference type="PRINTS" id="PR00853">
    <property type="entry name" value="XPGRADSUPER"/>
</dbReference>
<keyword evidence="14" id="KW-0234">DNA repair</keyword>
<dbReference type="Gene3D" id="1.10.150.20">
    <property type="entry name" value="5' to 3' exonuclease, C-terminal subdomain"/>
    <property type="match status" value="1"/>
</dbReference>
<comment type="subcellular location">
    <subcellularLocation>
        <location evidence="2">Nucleus</location>
    </subcellularLocation>
</comment>
<dbReference type="PROSITE" id="PS00842">
    <property type="entry name" value="XPG_2"/>
    <property type="match status" value="1"/>
</dbReference>
<dbReference type="SUPFAM" id="SSF47807">
    <property type="entry name" value="5' to 3' exonuclease, C-terminal subdomain"/>
    <property type="match status" value="1"/>
</dbReference>
<protein>
    <recommendedName>
        <fullName evidence="4">Exonuclease 1</fullName>
    </recommendedName>
</protein>
<feature type="domain" description="XPG-I" evidence="17">
    <location>
        <begin position="138"/>
        <end position="208"/>
    </location>
</feature>
<dbReference type="Pfam" id="PF00867">
    <property type="entry name" value="XPG_I"/>
    <property type="match status" value="1"/>
</dbReference>
<comment type="caution">
    <text evidence="19">The sequence shown here is derived from an EMBL/GenBank/DDBJ whole genome shotgun (WGS) entry which is preliminary data.</text>
</comment>
<comment type="cofactor">
    <cofactor evidence="1">
        <name>Mg(2+)</name>
        <dbReference type="ChEBI" id="CHEBI:18420"/>
    </cofactor>
</comment>
<organism evidence="19 20">
    <name type="scientific">Aristolochia fimbriata</name>
    <name type="common">White veined hardy Dutchman's pipe vine</name>
    <dbReference type="NCBI Taxonomy" id="158543"/>
    <lineage>
        <taxon>Eukaryota</taxon>
        <taxon>Viridiplantae</taxon>
        <taxon>Streptophyta</taxon>
        <taxon>Embryophyta</taxon>
        <taxon>Tracheophyta</taxon>
        <taxon>Spermatophyta</taxon>
        <taxon>Magnoliopsida</taxon>
        <taxon>Magnoliidae</taxon>
        <taxon>Piperales</taxon>
        <taxon>Aristolochiaceae</taxon>
        <taxon>Aristolochia</taxon>
    </lineage>
</organism>
<dbReference type="PANTHER" id="PTHR11081">
    <property type="entry name" value="FLAP ENDONUCLEASE FAMILY MEMBER"/>
    <property type="match status" value="1"/>
</dbReference>
<dbReference type="InterPro" id="IPR036279">
    <property type="entry name" value="5-3_exonuclease_C_sf"/>
</dbReference>
<dbReference type="GO" id="GO:0017108">
    <property type="term" value="F:5'-flap endonuclease activity"/>
    <property type="evidence" value="ECO:0007669"/>
    <property type="project" value="TreeGrafter"/>
</dbReference>
<comment type="function">
    <text evidence="16">Putative 5'-&gt;3' double-stranded DNA exonuclease which may also contain a cryptic 3'-&gt;5' double-stranded DNA exonuclease activity. May be involved in DNA mismatch repair (MMR).</text>
</comment>
<dbReference type="GO" id="GO:0003677">
    <property type="term" value="F:DNA binding"/>
    <property type="evidence" value="ECO:0007669"/>
    <property type="project" value="UniProtKB-KW"/>
</dbReference>
<evidence type="ECO:0000256" key="7">
    <source>
        <dbReference type="ARBA" id="ARBA00022763"/>
    </source>
</evidence>
<keyword evidence="20" id="KW-1185">Reference proteome</keyword>
<evidence type="ECO:0000256" key="2">
    <source>
        <dbReference type="ARBA" id="ARBA00004123"/>
    </source>
</evidence>
<keyword evidence="11" id="KW-0460">Magnesium</keyword>
<dbReference type="CDD" id="cd09908">
    <property type="entry name" value="H3TH_EXO1"/>
    <property type="match status" value="1"/>
</dbReference>
<evidence type="ECO:0000256" key="1">
    <source>
        <dbReference type="ARBA" id="ARBA00001946"/>
    </source>
</evidence>
<dbReference type="InterPro" id="IPR006085">
    <property type="entry name" value="XPG_DNA_repair_N"/>
</dbReference>
<dbReference type="PANTHER" id="PTHR11081:SF65">
    <property type="entry name" value="DNA DAMAGE-INDUCIBLE PROTEIN DIN7-RELATED"/>
    <property type="match status" value="1"/>
</dbReference>
<dbReference type="SMART" id="SM00485">
    <property type="entry name" value="XPGN"/>
    <property type="match status" value="1"/>
</dbReference>
<dbReference type="EMBL" id="JAINDJ010000004">
    <property type="protein sequence ID" value="KAG9448491.1"/>
    <property type="molecule type" value="Genomic_DNA"/>
</dbReference>
<evidence type="ECO:0000256" key="12">
    <source>
        <dbReference type="ARBA" id="ARBA00022881"/>
    </source>
</evidence>